<keyword evidence="2" id="KW-1185">Reference proteome</keyword>
<dbReference type="Proteomes" id="UP001601442">
    <property type="component" value="Unassembled WGS sequence"/>
</dbReference>
<gene>
    <name evidence="1" type="ORF">ACFYU5_30970</name>
</gene>
<protein>
    <submittedName>
        <fullName evidence="1">LPO_1073/Vpar_1526 family protein</fullName>
    </submittedName>
</protein>
<sequence length="355" mass="40553">MSISKVGWGQKMIWRSQRTRDNATQMQAQNIHNETNNYYGPSLPEVERLCKDLVKAEFDRYSLEARETIDARVQEFSENFLFEMNARDSARLETLKEPFMQRALRSAEIEFATTGNIDLGAVLVDILFELAGKNERDIESISLTEAIYVAPKLTSQQLDVLTVLLLIKYLTFNYPSVGKMYEGLRANLRPFVSNLPKGALDFRHMQAVGVGWMGLTKRDPVQILNEKYLGLFTRGFELDELDESFPGRDGFLVKALRDQSKWQMPMISPEFIKDMIPPESPLYAYRDAIEKSMKLHQLPIEEIRSEVASDVPEFLNVIDAWDASEIGEFELTSVGIMIASAHFRSRVPGPRITLL</sequence>
<organism evidence="1 2">
    <name type="scientific">Nocardia aobensis</name>
    <dbReference type="NCBI Taxonomy" id="257277"/>
    <lineage>
        <taxon>Bacteria</taxon>
        <taxon>Bacillati</taxon>
        <taxon>Actinomycetota</taxon>
        <taxon>Actinomycetes</taxon>
        <taxon>Mycobacteriales</taxon>
        <taxon>Nocardiaceae</taxon>
        <taxon>Nocardia</taxon>
    </lineage>
</organism>
<evidence type="ECO:0000313" key="1">
    <source>
        <dbReference type="EMBL" id="MFF0500856.1"/>
    </source>
</evidence>
<dbReference type="RefSeq" id="WP_387400550.1">
    <property type="nucleotide sequence ID" value="NZ_JBIAMT010000007.1"/>
</dbReference>
<accession>A0ABW6PCG1</accession>
<dbReference type="EMBL" id="JBIAMT010000007">
    <property type="protein sequence ID" value="MFF0500856.1"/>
    <property type="molecule type" value="Genomic_DNA"/>
</dbReference>
<proteinExistence type="predicted"/>
<name>A0ABW6PCG1_9NOCA</name>
<dbReference type="InterPro" id="IPR053773">
    <property type="entry name" value="Vpar_1526-like"/>
</dbReference>
<comment type="caution">
    <text evidence="1">The sequence shown here is derived from an EMBL/GenBank/DDBJ whole genome shotgun (WGS) entry which is preliminary data.</text>
</comment>
<dbReference type="NCBIfam" id="NF045477">
    <property type="entry name" value="LPO_1073_dom"/>
    <property type="match status" value="1"/>
</dbReference>
<evidence type="ECO:0000313" key="2">
    <source>
        <dbReference type="Proteomes" id="UP001601442"/>
    </source>
</evidence>
<reference evidence="1 2" key="1">
    <citation type="submission" date="2024-10" db="EMBL/GenBank/DDBJ databases">
        <title>The Natural Products Discovery Center: Release of the First 8490 Sequenced Strains for Exploring Actinobacteria Biosynthetic Diversity.</title>
        <authorList>
            <person name="Kalkreuter E."/>
            <person name="Kautsar S.A."/>
            <person name="Yang D."/>
            <person name="Bader C.D."/>
            <person name="Teijaro C.N."/>
            <person name="Fluegel L."/>
            <person name="Davis C.M."/>
            <person name="Simpson J.R."/>
            <person name="Lauterbach L."/>
            <person name="Steele A.D."/>
            <person name="Gui C."/>
            <person name="Meng S."/>
            <person name="Li G."/>
            <person name="Viehrig K."/>
            <person name="Ye F."/>
            <person name="Su P."/>
            <person name="Kiefer A.F."/>
            <person name="Nichols A."/>
            <person name="Cepeda A.J."/>
            <person name="Yan W."/>
            <person name="Fan B."/>
            <person name="Jiang Y."/>
            <person name="Adhikari A."/>
            <person name="Zheng C.-J."/>
            <person name="Schuster L."/>
            <person name="Cowan T.M."/>
            <person name="Smanski M.J."/>
            <person name="Chevrette M.G."/>
            <person name="De Carvalho L.P.S."/>
            <person name="Shen B."/>
        </authorList>
    </citation>
    <scope>NUCLEOTIDE SEQUENCE [LARGE SCALE GENOMIC DNA]</scope>
    <source>
        <strain evidence="1 2">NPDC004119</strain>
    </source>
</reference>